<dbReference type="AlphaFoldDB" id="A0A4Y2KEB0"/>
<dbReference type="EMBL" id="BGPR01004498">
    <property type="protein sequence ID" value="GBN00240.1"/>
    <property type="molecule type" value="Genomic_DNA"/>
</dbReference>
<evidence type="ECO:0000313" key="2">
    <source>
        <dbReference type="Proteomes" id="UP000499080"/>
    </source>
</evidence>
<sequence>MCILQLFITSKTFTAQKHFQLKEEMEIAWSNVRATGGTIGTVRRKCASGLLFNTLATRLNEQATEEYNMVILKLVDRYDNCLNIRGDYVEK</sequence>
<protein>
    <submittedName>
        <fullName evidence="1">Uncharacterized protein</fullName>
    </submittedName>
</protein>
<evidence type="ECO:0000313" key="1">
    <source>
        <dbReference type="EMBL" id="GBN00240.1"/>
    </source>
</evidence>
<accession>A0A4Y2KEB0</accession>
<comment type="caution">
    <text evidence="1">The sequence shown here is derived from an EMBL/GenBank/DDBJ whole genome shotgun (WGS) entry which is preliminary data.</text>
</comment>
<name>A0A4Y2KEB0_ARAVE</name>
<gene>
    <name evidence="1" type="ORF">AVEN_201635_1</name>
</gene>
<keyword evidence="2" id="KW-1185">Reference proteome</keyword>
<proteinExistence type="predicted"/>
<organism evidence="1 2">
    <name type="scientific">Araneus ventricosus</name>
    <name type="common">Orbweaver spider</name>
    <name type="synonym">Epeira ventricosa</name>
    <dbReference type="NCBI Taxonomy" id="182803"/>
    <lineage>
        <taxon>Eukaryota</taxon>
        <taxon>Metazoa</taxon>
        <taxon>Ecdysozoa</taxon>
        <taxon>Arthropoda</taxon>
        <taxon>Chelicerata</taxon>
        <taxon>Arachnida</taxon>
        <taxon>Araneae</taxon>
        <taxon>Araneomorphae</taxon>
        <taxon>Entelegynae</taxon>
        <taxon>Araneoidea</taxon>
        <taxon>Araneidae</taxon>
        <taxon>Araneus</taxon>
    </lineage>
</organism>
<reference evidence="1 2" key="1">
    <citation type="journal article" date="2019" name="Sci. Rep.">
        <title>Orb-weaving spider Araneus ventricosus genome elucidates the spidroin gene catalogue.</title>
        <authorList>
            <person name="Kono N."/>
            <person name="Nakamura H."/>
            <person name="Ohtoshi R."/>
            <person name="Moran D.A.P."/>
            <person name="Shinohara A."/>
            <person name="Yoshida Y."/>
            <person name="Fujiwara M."/>
            <person name="Mori M."/>
            <person name="Tomita M."/>
            <person name="Arakawa K."/>
        </authorList>
    </citation>
    <scope>NUCLEOTIDE SEQUENCE [LARGE SCALE GENOMIC DNA]</scope>
</reference>
<dbReference type="Proteomes" id="UP000499080">
    <property type="component" value="Unassembled WGS sequence"/>
</dbReference>